<evidence type="ECO:0000313" key="3">
    <source>
        <dbReference type="EMBL" id="MEQ2187296.1"/>
    </source>
</evidence>
<dbReference type="SUPFAM" id="SSF57667">
    <property type="entry name" value="beta-beta-alpha zinc fingers"/>
    <property type="match status" value="1"/>
</dbReference>
<reference evidence="3 4" key="1">
    <citation type="submission" date="2021-06" db="EMBL/GenBank/DDBJ databases">
        <authorList>
            <person name="Palmer J.M."/>
        </authorList>
    </citation>
    <scope>NUCLEOTIDE SEQUENCE [LARGE SCALE GENOMIC DNA]</scope>
    <source>
        <strain evidence="3 4">GA_2019</strain>
        <tissue evidence="3">Muscle</tissue>
    </source>
</reference>
<keyword evidence="1" id="KW-0863">Zinc-finger</keyword>
<keyword evidence="1" id="KW-0862">Zinc</keyword>
<dbReference type="Gene3D" id="3.30.160.60">
    <property type="entry name" value="Classic Zinc Finger"/>
    <property type="match status" value="1"/>
</dbReference>
<keyword evidence="1" id="KW-0479">Metal-binding</keyword>
<organism evidence="3 4">
    <name type="scientific">Goodea atripinnis</name>
    <dbReference type="NCBI Taxonomy" id="208336"/>
    <lineage>
        <taxon>Eukaryota</taxon>
        <taxon>Metazoa</taxon>
        <taxon>Chordata</taxon>
        <taxon>Craniata</taxon>
        <taxon>Vertebrata</taxon>
        <taxon>Euteleostomi</taxon>
        <taxon>Actinopterygii</taxon>
        <taxon>Neopterygii</taxon>
        <taxon>Teleostei</taxon>
        <taxon>Neoteleostei</taxon>
        <taxon>Acanthomorphata</taxon>
        <taxon>Ovalentaria</taxon>
        <taxon>Atherinomorphae</taxon>
        <taxon>Cyprinodontiformes</taxon>
        <taxon>Goodeidae</taxon>
        <taxon>Goodea</taxon>
    </lineage>
</organism>
<sequence>NEVNTFLTNLSGDSVKSHFKNSCLTHTPESRLSYLKRHEQIHSDKLPFKCTFCSRLFKHKRSRDRHVKLHTGMFNYLCSSSLPWIIFHLAYVSSLIG</sequence>
<gene>
    <name evidence="3" type="ORF">GOODEAATRI_003236</name>
</gene>
<accession>A0ABV0PVB4</accession>
<dbReference type="PROSITE" id="PS50157">
    <property type="entry name" value="ZINC_FINGER_C2H2_2"/>
    <property type="match status" value="1"/>
</dbReference>
<evidence type="ECO:0000256" key="1">
    <source>
        <dbReference type="PROSITE-ProRule" id="PRU00042"/>
    </source>
</evidence>
<dbReference type="InterPro" id="IPR013087">
    <property type="entry name" value="Znf_C2H2_type"/>
</dbReference>
<protein>
    <recommendedName>
        <fullName evidence="2">C2H2-type domain-containing protein</fullName>
    </recommendedName>
</protein>
<dbReference type="EMBL" id="JAHRIO010090083">
    <property type="protein sequence ID" value="MEQ2187296.1"/>
    <property type="molecule type" value="Genomic_DNA"/>
</dbReference>
<evidence type="ECO:0000313" key="4">
    <source>
        <dbReference type="Proteomes" id="UP001476798"/>
    </source>
</evidence>
<dbReference type="Proteomes" id="UP001476798">
    <property type="component" value="Unassembled WGS sequence"/>
</dbReference>
<proteinExistence type="predicted"/>
<feature type="non-terminal residue" evidence="3">
    <location>
        <position position="1"/>
    </location>
</feature>
<name>A0ABV0PVB4_9TELE</name>
<keyword evidence="4" id="KW-1185">Reference proteome</keyword>
<feature type="domain" description="C2H2-type" evidence="2">
    <location>
        <begin position="48"/>
        <end position="72"/>
    </location>
</feature>
<evidence type="ECO:0000259" key="2">
    <source>
        <dbReference type="PROSITE" id="PS50157"/>
    </source>
</evidence>
<comment type="caution">
    <text evidence="3">The sequence shown here is derived from an EMBL/GenBank/DDBJ whole genome shotgun (WGS) entry which is preliminary data.</text>
</comment>
<dbReference type="PROSITE" id="PS00028">
    <property type="entry name" value="ZINC_FINGER_C2H2_1"/>
    <property type="match status" value="1"/>
</dbReference>
<dbReference type="InterPro" id="IPR036236">
    <property type="entry name" value="Znf_C2H2_sf"/>
</dbReference>